<evidence type="ECO:0000313" key="2">
    <source>
        <dbReference type="Proteomes" id="UP000235748"/>
    </source>
</evidence>
<comment type="caution">
    <text evidence="1">The sequence shown here is derived from an EMBL/GenBank/DDBJ whole genome shotgun (WGS) entry which is preliminary data.</text>
</comment>
<proteinExistence type="predicted"/>
<organism evidence="1 2">
    <name type="scientific">Staphylococcus pettenkoferi</name>
    <dbReference type="NCBI Taxonomy" id="170573"/>
    <lineage>
        <taxon>Bacteria</taxon>
        <taxon>Bacillati</taxon>
        <taxon>Bacillota</taxon>
        <taxon>Bacilli</taxon>
        <taxon>Bacillales</taxon>
        <taxon>Staphylococcaceae</taxon>
        <taxon>Staphylococcus</taxon>
    </lineage>
</organism>
<gene>
    <name evidence="1" type="ORF">CJ235_01940</name>
</gene>
<sequence length="59" mass="6842">MATKSFTTEYKFTSKSVPKLLKAIEKQENPMSSIKRKSNNKFIVTTNKKRIDAILESYK</sequence>
<protein>
    <submittedName>
        <fullName evidence="1">Uncharacterized protein</fullName>
    </submittedName>
</protein>
<name>A0A2N6QL99_9STAP</name>
<accession>A0A2N6QL99</accession>
<evidence type="ECO:0000313" key="1">
    <source>
        <dbReference type="EMBL" id="PMC20457.1"/>
    </source>
</evidence>
<dbReference type="EMBL" id="PNGG01000001">
    <property type="protein sequence ID" value="PMC20457.1"/>
    <property type="molecule type" value="Genomic_DNA"/>
</dbReference>
<dbReference type="Proteomes" id="UP000235748">
    <property type="component" value="Unassembled WGS sequence"/>
</dbReference>
<dbReference type="AlphaFoldDB" id="A0A2N6QL99"/>
<dbReference type="RefSeq" id="WP_070503088.1">
    <property type="nucleotide sequence ID" value="NZ_VECY01000001.1"/>
</dbReference>
<reference evidence="1 2" key="1">
    <citation type="submission" date="2017-09" db="EMBL/GenBank/DDBJ databases">
        <title>Bacterial strain isolated from the female urinary microbiota.</title>
        <authorList>
            <person name="Thomas-White K."/>
            <person name="Kumar N."/>
            <person name="Forster S."/>
            <person name="Putonti C."/>
            <person name="Lawley T."/>
            <person name="Wolfe A.J."/>
        </authorList>
    </citation>
    <scope>NUCLEOTIDE SEQUENCE [LARGE SCALE GENOMIC DNA]</scope>
    <source>
        <strain evidence="1 2">UMB0834</strain>
    </source>
</reference>